<keyword evidence="1" id="KW-0732">Signal</keyword>
<reference evidence="2 3" key="1">
    <citation type="submission" date="2019-07" db="EMBL/GenBank/DDBJ databases">
        <title>WGS assembly of Gossypium mustelinum.</title>
        <authorList>
            <person name="Chen Z.J."/>
            <person name="Sreedasyam A."/>
            <person name="Ando A."/>
            <person name="Song Q."/>
            <person name="De L."/>
            <person name="Hulse-Kemp A."/>
            <person name="Ding M."/>
            <person name="Ye W."/>
            <person name="Kirkbride R."/>
            <person name="Jenkins J."/>
            <person name="Plott C."/>
            <person name="Lovell J."/>
            <person name="Lin Y.-M."/>
            <person name="Vaughn R."/>
            <person name="Liu B."/>
            <person name="Li W."/>
            <person name="Simpson S."/>
            <person name="Scheffler B."/>
            <person name="Saski C."/>
            <person name="Grover C."/>
            <person name="Hu G."/>
            <person name="Conover J."/>
            <person name="Carlson J."/>
            <person name="Shu S."/>
            <person name="Boston L."/>
            <person name="Williams M."/>
            <person name="Peterson D."/>
            <person name="Mcgee K."/>
            <person name="Jones D."/>
            <person name="Wendel J."/>
            <person name="Stelly D."/>
            <person name="Grimwood J."/>
            <person name="Schmutz J."/>
        </authorList>
    </citation>
    <scope>NUCLEOTIDE SEQUENCE [LARGE SCALE GENOMIC DNA]</scope>
    <source>
        <strain evidence="2">1408120.09</strain>
    </source>
</reference>
<organism evidence="2 3">
    <name type="scientific">Gossypium mustelinum</name>
    <name type="common">Cotton</name>
    <name type="synonym">Gossypium caicoense</name>
    <dbReference type="NCBI Taxonomy" id="34275"/>
    <lineage>
        <taxon>Eukaryota</taxon>
        <taxon>Viridiplantae</taxon>
        <taxon>Streptophyta</taxon>
        <taxon>Embryophyta</taxon>
        <taxon>Tracheophyta</taxon>
        <taxon>Spermatophyta</taxon>
        <taxon>Magnoliopsida</taxon>
        <taxon>eudicotyledons</taxon>
        <taxon>Gunneridae</taxon>
        <taxon>Pentapetalae</taxon>
        <taxon>rosids</taxon>
        <taxon>malvids</taxon>
        <taxon>Malvales</taxon>
        <taxon>Malvaceae</taxon>
        <taxon>Malvoideae</taxon>
        <taxon>Gossypium</taxon>
    </lineage>
</organism>
<dbReference type="Proteomes" id="UP000323597">
    <property type="component" value="Chromosome A11"/>
</dbReference>
<feature type="signal peptide" evidence="1">
    <location>
        <begin position="1"/>
        <end position="17"/>
    </location>
</feature>
<gene>
    <name evidence="2" type="ORF">E1A91_A11G243700v1</name>
</gene>
<accession>A0A5D2XAR0</accession>
<name>A0A5D2XAR0_GOSMU</name>
<keyword evidence="3" id="KW-1185">Reference proteome</keyword>
<proteinExistence type="predicted"/>
<sequence>MWLWWRNGVMWSRRCFWRGWNIMGWCHFWRWRFIRRGQLWGGYFWRQWSTMGW</sequence>
<evidence type="ECO:0000256" key="1">
    <source>
        <dbReference type="SAM" id="SignalP"/>
    </source>
</evidence>
<protein>
    <submittedName>
        <fullName evidence="2">Uncharacterized protein</fullName>
    </submittedName>
</protein>
<dbReference type="AlphaFoldDB" id="A0A5D2XAR0"/>
<dbReference type="EMBL" id="CM017646">
    <property type="protein sequence ID" value="TYJ10963.1"/>
    <property type="molecule type" value="Genomic_DNA"/>
</dbReference>
<evidence type="ECO:0000313" key="2">
    <source>
        <dbReference type="EMBL" id="TYJ10963.1"/>
    </source>
</evidence>
<evidence type="ECO:0000313" key="3">
    <source>
        <dbReference type="Proteomes" id="UP000323597"/>
    </source>
</evidence>
<feature type="chain" id="PRO_5022711250" evidence="1">
    <location>
        <begin position="18"/>
        <end position="53"/>
    </location>
</feature>